<dbReference type="OrthoDB" id="5293247at2"/>
<dbReference type="GO" id="GO:0050313">
    <property type="term" value="F:sulfur dioxygenase activity"/>
    <property type="evidence" value="ECO:0007669"/>
    <property type="project" value="InterPro"/>
</dbReference>
<dbReference type="InterPro" id="IPR001279">
    <property type="entry name" value="Metallo-B-lactamas"/>
</dbReference>
<dbReference type="Proteomes" id="UP000235584">
    <property type="component" value="Chromosome"/>
</dbReference>
<dbReference type="GO" id="GO:0046872">
    <property type="term" value="F:metal ion binding"/>
    <property type="evidence" value="ECO:0007669"/>
    <property type="project" value="UniProtKB-KW"/>
</dbReference>
<dbReference type="GO" id="GO:0006749">
    <property type="term" value="P:glutathione metabolic process"/>
    <property type="evidence" value="ECO:0007669"/>
    <property type="project" value="InterPro"/>
</dbReference>
<dbReference type="GO" id="GO:0016787">
    <property type="term" value="F:hydrolase activity"/>
    <property type="evidence" value="ECO:0007669"/>
    <property type="project" value="UniProtKB-KW"/>
</dbReference>
<dbReference type="InterPro" id="IPR044528">
    <property type="entry name" value="POD-like_MBL-fold"/>
</dbReference>
<dbReference type="RefSeq" id="WP_102244154.1">
    <property type="nucleotide sequence ID" value="NZ_CP025704.1"/>
</dbReference>
<gene>
    <name evidence="2" type="ORF">C0V70_12270</name>
</gene>
<dbReference type="Gene3D" id="3.60.15.10">
    <property type="entry name" value="Ribonuclease Z/Hydroxyacylglutathione hydrolase-like"/>
    <property type="match status" value="1"/>
</dbReference>
<proteinExistence type="predicted"/>
<dbReference type="InterPro" id="IPR036866">
    <property type="entry name" value="RibonucZ/Hydroxyglut_hydro"/>
</dbReference>
<evidence type="ECO:0000256" key="1">
    <source>
        <dbReference type="ARBA" id="ARBA00022723"/>
    </source>
</evidence>
<dbReference type="KEGG" id="bsto:C0V70_12270"/>
<accession>A0A2K9NTL3</accession>
<dbReference type="AlphaFoldDB" id="A0A2K9NTL3"/>
<dbReference type="Pfam" id="PF00753">
    <property type="entry name" value="Lactamase_B"/>
    <property type="match status" value="1"/>
</dbReference>
<sequence length="283" mass="32337">MNVQHFFDKDTFTLTYIVYDHNTKDAVIIDPVLDYDPASGAIENNSLKLILDFIREHKLNPHYCLETHAHADHLSSSQELKDYFPHIKIAISENIQKVQKSFKDVFHFGDDFKTNGSQFDKLIKNHEEFSAGSIKIHAIPTPGHTPACMSFHINNMVFTGDALFIEDSGTGRCDFPDGSAQDLYTSVHENLYSLPDDTIVFVGHDYQPNGRDLRFETTIGQSKMHNTQLRKETSREEYVTFREARDKTLKAPRLLFASIQVNINAGVLPTELKMPLFNKMKKI</sequence>
<organism evidence="2 3">
    <name type="scientific">Bacteriovorax stolpii</name>
    <name type="common">Bdellovibrio stolpii</name>
    <dbReference type="NCBI Taxonomy" id="960"/>
    <lineage>
        <taxon>Bacteria</taxon>
        <taxon>Pseudomonadati</taxon>
        <taxon>Bdellovibrionota</taxon>
        <taxon>Bacteriovoracia</taxon>
        <taxon>Bacteriovoracales</taxon>
        <taxon>Bacteriovoracaceae</taxon>
        <taxon>Bacteriovorax</taxon>
    </lineage>
</organism>
<evidence type="ECO:0000313" key="2">
    <source>
        <dbReference type="EMBL" id="AUN98863.1"/>
    </source>
</evidence>
<dbReference type="PANTHER" id="PTHR43084:SF1">
    <property type="entry name" value="PERSULFIDE DIOXYGENASE ETHE1, MITOCHONDRIAL"/>
    <property type="match status" value="1"/>
</dbReference>
<dbReference type="CDD" id="cd07724">
    <property type="entry name" value="POD-like_MBL-fold"/>
    <property type="match status" value="1"/>
</dbReference>
<dbReference type="GO" id="GO:0070813">
    <property type="term" value="P:hydrogen sulfide metabolic process"/>
    <property type="evidence" value="ECO:0007669"/>
    <property type="project" value="TreeGrafter"/>
</dbReference>
<dbReference type="EMBL" id="CP025704">
    <property type="protein sequence ID" value="AUN98863.1"/>
    <property type="molecule type" value="Genomic_DNA"/>
</dbReference>
<protein>
    <submittedName>
        <fullName evidence="2">MBL fold metallo-hydrolase</fullName>
    </submittedName>
</protein>
<dbReference type="SMART" id="SM00849">
    <property type="entry name" value="Lactamase_B"/>
    <property type="match status" value="1"/>
</dbReference>
<evidence type="ECO:0000313" key="3">
    <source>
        <dbReference type="Proteomes" id="UP000235584"/>
    </source>
</evidence>
<name>A0A2K9NTL3_BACTC</name>
<keyword evidence="1" id="KW-0479">Metal-binding</keyword>
<keyword evidence="2" id="KW-0378">Hydrolase</keyword>
<dbReference type="PANTHER" id="PTHR43084">
    <property type="entry name" value="PERSULFIDE DIOXYGENASE ETHE1"/>
    <property type="match status" value="1"/>
</dbReference>
<dbReference type="SUPFAM" id="SSF56281">
    <property type="entry name" value="Metallo-hydrolase/oxidoreductase"/>
    <property type="match status" value="1"/>
</dbReference>
<reference evidence="2 3" key="1">
    <citation type="submission" date="2018-01" db="EMBL/GenBank/DDBJ databases">
        <title>Complete genome sequence of Bacteriovorax stolpii DSM12778.</title>
        <authorList>
            <person name="Tang B."/>
            <person name="Chang J."/>
        </authorList>
    </citation>
    <scope>NUCLEOTIDE SEQUENCE [LARGE SCALE GENOMIC DNA]</scope>
    <source>
        <strain evidence="2 3">DSM 12778</strain>
    </source>
</reference>
<dbReference type="InterPro" id="IPR051682">
    <property type="entry name" value="Mito_Persulfide_Diox"/>
</dbReference>
<keyword evidence="3" id="KW-1185">Reference proteome</keyword>